<evidence type="ECO:0000313" key="1">
    <source>
        <dbReference type="EMBL" id="KAF9944480.1"/>
    </source>
</evidence>
<sequence length="274" mass="31868">MFDPCHKLPSFRPYIANDVLKINEEFILPRTRRLCLSINPNWYITTRKVKYLLGQCSSVLERLVLDITISSTEDEKNDKEEEQQQEEHEIWPKLKTLTLVTWDDKSRSKAFWLWFWKRCRYLETLEVEQTGPSVQNLAKVMFAHMPNLSGITLGRWDCRYRLTSNDMVTLLSSSRKGWKVVKFRATGRLERTAKEELAKHFPTLEVLDVPEFQGLNGGYLVQVLSSCPKLHTLVTVTQEERAVNTLQDLEANVFIDQDPNTGLLKSWACETSLK</sequence>
<dbReference type="AlphaFoldDB" id="A0A9P6IQP0"/>
<feature type="non-terminal residue" evidence="1">
    <location>
        <position position="274"/>
    </location>
</feature>
<keyword evidence="2" id="KW-1185">Reference proteome</keyword>
<accession>A0A9P6IQP0</accession>
<organism evidence="1 2">
    <name type="scientific">Modicella reniformis</name>
    <dbReference type="NCBI Taxonomy" id="1440133"/>
    <lineage>
        <taxon>Eukaryota</taxon>
        <taxon>Fungi</taxon>
        <taxon>Fungi incertae sedis</taxon>
        <taxon>Mucoromycota</taxon>
        <taxon>Mortierellomycotina</taxon>
        <taxon>Mortierellomycetes</taxon>
        <taxon>Mortierellales</taxon>
        <taxon>Mortierellaceae</taxon>
        <taxon>Modicella</taxon>
    </lineage>
</organism>
<dbReference type="Proteomes" id="UP000749646">
    <property type="component" value="Unassembled WGS sequence"/>
</dbReference>
<name>A0A9P6IQP0_9FUNG</name>
<evidence type="ECO:0000313" key="2">
    <source>
        <dbReference type="Proteomes" id="UP000749646"/>
    </source>
</evidence>
<reference evidence="1" key="1">
    <citation type="journal article" date="2020" name="Fungal Divers.">
        <title>Resolving the Mortierellaceae phylogeny through synthesis of multi-gene phylogenetics and phylogenomics.</title>
        <authorList>
            <person name="Vandepol N."/>
            <person name="Liber J."/>
            <person name="Desiro A."/>
            <person name="Na H."/>
            <person name="Kennedy M."/>
            <person name="Barry K."/>
            <person name="Grigoriev I.V."/>
            <person name="Miller A.N."/>
            <person name="O'Donnell K."/>
            <person name="Stajich J.E."/>
            <person name="Bonito G."/>
        </authorList>
    </citation>
    <scope>NUCLEOTIDE SEQUENCE</scope>
    <source>
        <strain evidence="1">MES-2147</strain>
    </source>
</reference>
<proteinExistence type="predicted"/>
<protein>
    <submittedName>
        <fullName evidence="1">Uncharacterized protein</fullName>
    </submittedName>
</protein>
<dbReference type="OrthoDB" id="10579728at2759"/>
<dbReference type="SUPFAM" id="SSF52047">
    <property type="entry name" value="RNI-like"/>
    <property type="match status" value="1"/>
</dbReference>
<dbReference type="EMBL" id="JAAAHW010008359">
    <property type="protein sequence ID" value="KAF9944480.1"/>
    <property type="molecule type" value="Genomic_DNA"/>
</dbReference>
<comment type="caution">
    <text evidence="1">The sequence shown here is derived from an EMBL/GenBank/DDBJ whole genome shotgun (WGS) entry which is preliminary data.</text>
</comment>
<dbReference type="InterPro" id="IPR032675">
    <property type="entry name" value="LRR_dom_sf"/>
</dbReference>
<gene>
    <name evidence="1" type="ORF">BGZ65_011996</name>
</gene>
<dbReference type="Gene3D" id="3.80.10.10">
    <property type="entry name" value="Ribonuclease Inhibitor"/>
    <property type="match status" value="1"/>
</dbReference>